<proteinExistence type="predicted"/>
<dbReference type="InterPro" id="IPR044730">
    <property type="entry name" value="RNase_H-like_dom_plant"/>
</dbReference>
<dbReference type="GO" id="GO:0004523">
    <property type="term" value="F:RNA-DNA hybrid ribonuclease activity"/>
    <property type="evidence" value="ECO:0007669"/>
    <property type="project" value="InterPro"/>
</dbReference>
<dbReference type="Proteomes" id="UP001372338">
    <property type="component" value="Unassembled WGS sequence"/>
</dbReference>
<evidence type="ECO:0000313" key="2">
    <source>
        <dbReference type="EMBL" id="KAK7256021.1"/>
    </source>
</evidence>
<sequence length="102" mass="11430">MSSFQYYSAPTHGEGNVLAKVDASVREEGNEIGLIVTYEEGNFMFATTKLHNTTLDPKVGETLTLFWAIELLWELHVTHVDILSDCLNLVQAWNRRTPSGCS</sequence>
<reference evidence="2 3" key="1">
    <citation type="submission" date="2024-01" db="EMBL/GenBank/DDBJ databases">
        <title>The genomes of 5 underutilized Papilionoideae crops provide insights into root nodulation and disease resistanc.</title>
        <authorList>
            <person name="Yuan L."/>
        </authorList>
    </citation>
    <scope>NUCLEOTIDE SEQUENCE [LARGE SCALE GENOMIC DNA]</scope>
    <source>
        <strain evidence="2">ZHUSHIDOU_FW_LH</strain>
        <tissue evidence="2">Leaf</tissue>
    </source>
</reference>
<feature type="domain" description="RNase H type-1" evidence="1">
    <location>
        <begin position="22"/>
        <end position="98"/>
    </location>
</feature>
<dbReference type="EMBL" id="JAYWIO010000006">
    <property type="protein sequence ID" value="KAK7256021.1"/>
    <property type="molecule type" value="Genomic_DNA"/>
</dbReference>
<dbReference type="AlphaFoldDB" id="A0AAN9EGY0"/>
<comment type="caution">
    <text evidence="2">The sequence shown here is derived from an EMBL/GenBank/DDBJ whole genome shotgun (WGS) entry which is preliminary data.</text>
</comment>
<organism evidence="2 3">
    <name type="scientific">Crotalaria pallida</name>
    <name type="common">Smooth rattlebox</name>
    <name type="synonym">Crotalaria striata</name>
    <dbReference type="NCBI Taxonomy" id="3830"/>
    <lineage>
        <taxon>Eukaryota</taxon>
        <taxon>Viridiplantae</taxon>
        <taxon>Streptophyta</taxon>
        <taxon>Embryophyta</taxon>
        <taxon>Tracheophyta</taxon>
        <taxon>Spermatophyta</taxon>
        <taxon>Magnoliopsida</taxon>
        <taxon>eudicotyledons</taxon>
        <taxon>Gunneridae</taxon>
        <taxon>Pentapetalae</taxon>
        <taxon>rosids</taxon>
        <taxon>fabids</taxon>
        <taxon>Fabales</taxon>
        <taxon>Fabaceae</taxon>
        <taxon>Papilionoideae</taxon>
        <taxon>50 kb inversion clade</taxon>
        <taxon>genistoids sensu lato</taxon>
        <taxon>core genistoids</taxon>
        <taxon>Crotalarieae</taxon>
        <taxon>Crotalaria</taxon>
    </lineage>
</organism>
<dbReference type="InterPro" id="IPR002156">
    <property type="entry name" value="RNaseH_domain"/>
</dbReference>
<evidence type="ECO:0000259" key="1">
    <source>
        <dbReference type="Pfam" id="PF13456"/>
    </source>
</evidence>
<keyword evidence="3" id="KW-1185">Reference proteome</keyword>
<gene>
    <name evidence="2" type="ORF">RIF29_29452</name>
</gene>
<name>A0AAN9EGY0_CROPI</name>
<evidence type="ECO:0000313" key="3">
    <source>
        <dbReference type="Proteomes" id="UP001372338"/>
    </source>
</evidence>
<accession>A0AAN9EGY0</accession>
<dbReference type="CDD" id="cd06222">
    <property type="entry name" value="RNase_H_like"/>
    <property type="match status" value="1"/>
</dbReference>
<dbReference type="Pfam" id="PF13456">
    <property type="entry name" value="RVT_3"/>
    <property type="match status" value="1"/>
</dbReference>
<dbReference type="GO" id="GO:0003676">
    <property type="term" value="F:nucleic acid binding"/>
    <property type="evidence" value="ECO:0007669"/>
    <property type="project" value="InterPro"/>
</dbReference>
<protein>
    <recommendedName>
        <fullName evidence="1">RNase H type-1 domain-containing protein</fullName>
    </recommendedName>
</protein>